<dbReference type="SUPFAM" id="SSF53686">
    <property type="entry name" value="Tryptophan synthase beta subunit-like PLP-dependent enzymes"/>
    <property type="match status" value="1"/>
</dbReference>
<dbReference type="Pfam" id="PF00291">
    <property type="entry name" value="PALP"/>
    <property type="match status" value="1"/>
</dbReference>
<evidence type="ECO:0000256" key="2">
    <source>
        <dbReference type="ARBA" id="ARBA00010869"/>
    </source>
</evidence>
<dbReference type="InterPro" id="IPR001926">
    <property type="entry name" value="TrpB-like_PALP"/>
</dbReference>
<accession>A0AAD7BQJ4</accession>
<dbReference type="GO" id="GO:0003941">
    <property type="term" value="F:L-serine ammonia-lyase activity"/>
    <property type="evidence" value="ECO:0007669"/>
    <property type="project" value="TreeGrafter"/>
</dbReference>
<dbReference type="Proteomes" id="UP001221142">
    <property type="component" value="Unassembled WGS sequence"/>
</dbReference>
<keyword evidence="6" id="KW-1185">Reference proteome</keyword>
<dbReference type="GO" id="GO:0008721">
    <property type="term" value="F:D-serine ammonia-lyase activity"/>
    <property type="evidence" value="ECO:0007669"/>
    <property type="project" value="TreeGrafter"/>
</dbReference>
<reference evidence="5" key="1">
    <citation type="submission" date="2023-03" db="EMBL/GenBank/DDBJ databases">
        <title>Massive genome expansion in bonnet fungi (Mycena s.s.) driven by repeated elements and novel gene families across ecological guilds.</title>
        <authorList>
            <consortium name="Lawrence Berkeley National Laboratory"/>
            <person name="Harder C.B."/>
            <person name="Miyauchi S."/>
            <person name="Viragh M."/>
            <person name="Kuo A."/>
            <person name="Thoen E."/>
            <person name="Andreopoulos B."/>
            <person name="Lu D."/>
            <person name="Skrede I."/>
            <person name="Drula E."/>
            <person name="Henrissat B."/>
            <person name="Morin E."/>
            <person name="Kohler A."/>
            <person name="Barry K."/>
            <person name="LaButti K."/>
            <person name="Morin E."/>
            <person name="Salamov A."/>
            <person name="Lipzen A."/>
            <person name="Mereny Z."/>
            <person name="Hegedus B."/>
            <person name="Baldrian P."/>
            <person name="Stursova M."/>
            <person name="Weitz H."/>
            <person name="Taylor A."/>
            <person name="Grigoriev I.V."/>
            <person name="Nagy L.G."/>
            <person name="Martin F."/>
            <person name="Kauserud H."/>
        </authorList>
    </citation>
    <scope>NUCLEOTIDE SEQUENCE</scope>
    <source>
        <strain evidence="5">9284</strain>
    </source>
</reference>
<dbReference type="GO" id="GO:0030170">
    <property type="term" value="F:pyridoxal phosphate binding"/>
    <property type="evidence" value="ECO:0007669"/>
    <property type="project" value="TreeGrafter"/>
</dbReference>
<comment type="similarity">
    <text evidence="2">Belongs to the serine/threonine dehydratase family.</text>
</comment>
<evidence type="ECO:0000256" key="3">
    <source>
        <dbReference type="ARBA" id="ARBA00022898"/>
    </source>
</evidence>
<name>A0AAD7BQJ4_9AGAR</name>
<dbReference type="GO" id="GO:0030378">
    <property type="term" value="F:serine racemase activity"/>
    <property type="evidence" value="ECO:0007669"/>
    <property type="project" value="TreeGrafter"/>
</dbReference>
<evidence type="ECO:0000256" key="1">
    <source>
        <dbReference type="ARBA" id="ARBA00001933"/>
    </source>
</evidence>
<comment type="cofactor">
    <cofactor evidence="1">
        <name>pyridoxal 5'-phosphate</name>
        <dbReference type="ChEBI" id="CHEBI:597326"/>
    </cofactor>
</comment>
<evidence type="ECO:0000259" key="4">
    <source>
        <dbReference type="Pfam" id="PF00291"/>
    </source>
</evidence>
<proteinExistence type="inferred from homology"/>
<keyword evidence="3" id="KW-0663">Pyridoxal phosphate</keyword>
<dbReference type="InterPro" id="IPR036052">
    <property type="entry name" value="TrpB-like_PALP_sf"/>
</dbReference>
<evidence type="ECO:0000313" key="5">
    <source>
        <dbReference type="EMBL" id="KAJ7627090.1"/>
    </source>
</evidence>
<dbReference type="EMBL" id="JARKIF010000011">
    <property type="protein sequence ID" value="KAJ7627090.1"/>
    <property type="molecule type" value="Genomic_DNA"/>
</dbReference>
<protein>
    <submittedName>
        <fullName evidence="5">Tryptophan synthase beta subunit-like PLP-dependent enzyme</fullName>
    </submittedName>
</protein>
<dbReference type="GO" id="GO:0005524">
    <property type="term" value="F:ATP binding"/>
    <property type="evidence" value="ECO:0007669"/>
    <property type="project" value="TreeGrafter"/>
</dbReference>
<gene>
    <name evidence="5" type="ORF">FB45DRAFT_1059918</name>
</gene>
<feature type="domain" description="Tryptophan synthase beta chain-like PALP" evidence="4">
    <location>
        <begin position="52"/>
        <end position="166"/>
    </location>
</feature>
<dbReference type="Gene3D" id="3.40.50.1100">
    <property type="match status" value="2"/>
</dbReference>
<organism evidence="5 6">
    <name type="scientific">Roridomyces roridus</name>
    <dbReference type="NCBI Taxonomy" id="1738132"/>
    <lineage>
        <taxon>Eukaryota</taxon>
        <taxon>Fungi</taxon>
        <taxon>Dikarya</taxon>
        <taxon>Basidiomycota</taxon>
        <taxon>Agaricomycotina</taxon>
        <taxon>Agaricomycetes</taxon>
        <taxon>Agaricomycetidae</taxon>
        <taxon>Agaricales</taxon>
        <taxon>Marasmiineae</taxon>
        <taxon>Mycenaceae</taxon>
        <taxon>Roridomyces</taxon>
    </lineage>
</organism>
<evidence type="ECO:0000313" key="6">
    <source>
        <dbReference type="Proteomes" id="UP001221142"/>
    </source>
</evidence>
<comment type="caution">
    <text evidence="5">The sequence shown here is derived from an EMBL/GenBank/DDBJ whole genome shotgun (WGS) entry which is preliminary data.</text>
</comment>
<dbReference type="GO" id="GO:0000287">
    <property type="term" value="F:magnesium ion binding"/>
    <property type="evidence" value="ECO:0007669"/>
    <property type="project" value="TreeGrafter"/>
</dbReference>
<dbReference type="PANTHER" id="PTHR43050">
    <property type="entry name" value="SERINE / THREONINE RACEMASE FAMILY MEMBER"/>
    <property type="match status" value="1"/>
</dbReference>
<sequence>MADPSTSPPLTDRAAHSQHLILSPHQYDRHHAHRPTLEGTPWAGHTPARPVIRIWLKCQHLQRIGAFKVRGAFHSIEQLKREPGWVSLYPSETPSRGPGQRQCDTGNHAQALALAARDGIPAYIGMFTICAAHKIAATKGYGANVILSGGTSVEREVAAMKVIQKTGTCPDRIIPVHCNPIEFGEEISILENRCRIRLWIHFSRGQLTLVTFSESSKLIRILTGEYLLTYDVEYHLNLLGLDEDSRRPAGYLFLCPQLPRDSYSSSSDLGYWAIDPLGVERLTAEDASMLGFPTIQQEVKVLGRS</sequence>
<dbReference type="PANTHER" id="PTHR43050:SF1">
    <property type="entry name" value="SERINE RACEMASE"/>
    <property type="match status" value="1"/>
</dbReference>
<dbReference type="AlphaFoldDB" id="A0AAD7BQJ4"/>
<dbReference type="GO" id="GO:0018114">
    <property type="term" value="F:threonine racemase activity"/>
    <property type="evidence" value="ECO:0007669"/>
    <property type="project" value="TreeGrafter"/>
</dbReference>